<reference evidence="3" key="1">
    <citation type="submission" date="2022-11" db="UniProtKB">
        <authorList>
            <consortium name="WormBaseParasite"/>
        </authorList>
    </citation>
    <scope>IDENTIFICATION</scope>
</reference>
<accession>A0A914NYK9</accession>
<name>A0A914NYK9_9BILA</name>
<dbReference type="Proteomes" id="UP000887578">
    <property type="component" value="Unplaced"/>
</dbReference>
<sequence>MDAKILKYEALLEKINAEQKEQEKIQKEASELQIAQTKEECSLKIIELMNDLKKEKEKCGEMKFEMEKTEKEKAQAQKKS</sequence>
<protein>
    <submittedName>
        <fullName evidence="3">Uncharacterized protein</fullName>
    </submittedName>
</protein>
<evidence type="ECO:0000256" key="1">
    <source>
        <dbReference type="SAM" id="Coils"/>
    </source>
</evidence>
<dbReference type="AlphaFoldDB" id="A0A914NYK9"/>
<evidence type="ECO:0000313" key="3">
    <source>
        <dbReference type="WBParaSite" id="PDA_v2.g10490.t1"/>
    </source>
</evidence>
<feature type="coiled-coil region" evidence="1">
    <location>
        <begin position="1"/>
        <end position="79"/>
    </location>
</feature>
<dbReference type="WBParaSite" id="PDA_v2.g10490.t1">
    <property type="protein sequence ID" value="PDA_v2.g10490.t1"/>
    <property type="gene ID" value="PDA_v2.g10490"/>
</dbReference>
<proteinExistence type="predicted"/>
<keyword evidence="1" id="KW-0175">Coiled coil</keyword>
<keyword evidence="2" id="KW-1185">Reference proteome</keyword>
<organism evidence="2 3">
    <name type="scientific">Panagrolaimus davidi</name>
    <dbReference type="NCBI Taxonomy" id="227884"/>
    <lineage>
        <taxon>Eukaryota</taxon>
        <taxon>Metazoa</taxon>
        <taxon>Ecdysozoa</taxon>
        <taxon>Nematoda</taxon>
        <taxon>Chromadorea</taxon>
        <taxon>Rhabditida</taxon>
        <taxon>Tylenchina</taxon>
        <taxon>Panagrolaimomorpha</taxon>
        <taxon>Panagrolaimoidea</taxon>
        <taxon>Panagrolaimidae</taxon>
        <taxon>Panagrolaimus</taxon>
    </lineage>
</organism>
<evidence type="ECO:0000313" key="2">
    <source>
        <dbReference type="Proteomes" id="UP000887578"/>
    </source>
</evidence>